<comment type="caution">
    <text evidence="9">The sequence shown here is derived from an EMBL/GenBank/DDBJ whole genome shotgun (WGS) entry which is preliminary data.</text>
</comment>
<sequence length="395" mass="44962">MRDQTLGLWEQILDSKAKKLSMSYGEDFQEDSPLTFIDLFAGIGGFHLAMHSVGAQCVFASEWDQYARQTYEANYRKLAPELFSRGLFAGDITKVDPASIPPFDILCAGFPCQPFSVAGLRRGFEDTRGTLFFNIANIVKSKIEEGNPPKVLFLENVRGLRTHDKGNTLRVILNTLEELGYRYSYEVLNAKYFGVPQNRERLFIVAWSKDLISADRFLFPYGIDAEGNTIYDKQMAKRCAIRTKVSDIFEPQSIERDGFTISDRMWLGHQTRKKRNRLNGKGFGYSKFTGNSVYTSTISARYWKDGSEILIDQSNRGLNPRMLTPVEAGRLQGYRVIGSGWEHTESASNLAYNESDPEFRIVVSKKEAYRQFGNSVAIPVIKRLSQEIIKQLIRQ</sequence>
<keyword evidence="10" id="KW-1185">Reference proteome</keyword>
<dbReference type="AlphaFoldDB" id="C2MAC0"/>
<dbReference type="PROSITE" id="PS51679">
    <property type="entry name" value="SAM_MT_C5"/>
    <property type="match status" value="1"/>
</dbReference>
<dbReference type="Gene3D" id="3.40.50.150">
    <property type="entry name" value="Vaccinia Virus protein VP39"/>
    <property type="match status" value="1"/>
</dbReference>
<evidence type="ECO:0000313" key="10">
    <source>
        <dbReference type="Proteomes" id="UP000003303"/>
    </source>
</evidence>
<dbReference type="Gene3D" id="3.90.120.30">
    <property type="match status" value="1"/>
</dbReference>
<dbReference type="Pfam" id="PF00145">
    <property type="entry name" value="DNA_methylase"/>
    <property type="match status" value="1"/>
</dbReference>
<evidence type="ECO:0000313" key="9">
    <source>
        <dbReference type="EMBL" id="EEK17327.1"/>
    </source>
</evidence>
<dbReference type="RefSeq" id="WP_007364902.1">
    <property type="nucleotide sequence ID" value="NZ_ACLR01000088.1"/>
</dbReference>
<organism evidence="9 10">
    <name type="scientific">Porphyromonas uenonis 60-3</name>
    <dbReference type="NCBI Taxonomy" id="596327"/>
    <lineage>
        <taxon>Bacteria</taxon>
        <taxon>Pseudomonadati</taxon>
        <taxon>Bacteroidota</taxon>
        <taxon>Bacteroidia</taxon>
        <taxon>Bacteroidales</taxon>
        <taxon>Porphyromonadaceae</taxon>
        <taxon>Porphyromonas</taxon>
    </lineage>
</organism>
<evidence type="ECO:0000256" key="2">
    <source>
        <dbReference type="ARBA" id="ARBA00022679"/>
    </source>
</evidence>
<evidence type="ECO:0000256" key="7">
    <source>
        <dbReference type="RuleBase" id="RU000416"/>
    </source>
</evidence>
<dbReference type="InterPro" id="IPR018117">
    <property type="entry name" value="C5_DNA_meth_AS"/>
</dbReference>
<dbReference type="PANTHER" id="PTHR46098:SF1">
    <property type="entry name" value="TRNA (CYTOSINE(38)-C(5))-METHYLTRANSFERASE"/>
    <property type="match status" value="1"/>
</dbReference>
<comment type="catalytic activity">
    <reaction evidence="5 8">
        <text>a 2'-deoxycytidine in DNA + S-adenosyl-L-methionine = a 5-methyl-2'-deoxycytidine in DNA + S-adenosyl-L-homocysteine + H(+)</text>
        <dbReference type="Rhea" id="RHEA:13681"/>
        <dbReference type="Rhea" id="RHEA-COMP:11369"/>
        <dbReference type="Rhea" id="RHEA-COMP:11370"/>
        <dbReference type="ChEBI" id="CHEBI:15378"/>
        <dbReference type="ChEBI" id="CHEBI:57856"/>
        <dbReference type="ChEBI" id="CHEBI:59789"/>
        <dbReference type="ChEBI" id="CHEBI:85452"/>
        <dbReference type="ChEBI" id="CHEBI:85454"/>
        <dbReference type="EC" id="2.1.1.37"/>
    </reaction>
</comment>
<proteinExistence type="inferred from homology"/>
<keyword evidence="3 6" id="KW-0949">S-adenosyl-L-methionine</keyword>
<evidence type="ECO:0000256" key="4">
    <source>
        <dbReference type="ARBA" id="ARBA00022747"/>
    </source>
</evidence>
<dbReference type="GO" id="GO:0032259">
    <property type="term" value="P:methylation"/>
    <property type="evidence" value="ECO:0007669"/>
    <property type="project" value="UniProtKB-KW"/>
</dbReference>
<evidence type="ECO:0000256" key="3">
    <source>
        <dbReference type="ARBA" id="ARBA00022691"/>
    </source>
</evidence>
<name>C2MAC0_9PORP</name>
<dbReference type="PANTHER" id="PTHR46098">
    <property type="entry name" value="TRNA (CYTOSINE(38)-C(5))-METHYLTRANSFERASE"/>
    <property type="match status" value="1"/>
</dbReference>
<accession>C2MAC0</accession>
<dbReference type="Proteomes" id="UP000003303">
    <property type="component" value="Unassembled WGS sequence"/>
</dbReference>
<evidence type="ECO:0000256" key="8">
    <source>
        <dbReference type="RuleBase" id="RU000417"/>
    </source>
</evidence>
<reference evidence="9 10" key="1">
    <citation type="submission" date="2009-04" db="EMBL/GenBank/DDBJ databases">
        <authorList>
            <person name="Sebastian Y."/>
            <person name="Madupu R."/>
            <person name="Durkin A.S."/>
            <person name="Torralba M."/>
            <person name="Methe B."/>
            <person name="Sutton G.G."/>
            <person name="Strausberg R.L."/>
            <person name="Nelson K.E."/>
        </authorList>
    </citation>
    <scope>NUCLEOTIDE SEQUENCE [LARGE SCALE GENOMIC DNA]</scope>
    <source>
        <strain evidence="9 10">60-3</strain>
    </source>
</reference>
<dbReference type="EC" id="2.1.1.37" evidence="8"/>
<evidence type="ECO:0000256" key="1">
    <source>
        <dbReference type="ARBA" id="ARBA00022603"/>
    </source>
</evidence>
<keyword evidence="4" id="KW-0680">Restriction system</keyword>
<keyword evidence="2 6" id="KW-0808">Transferase</keyword>
<protein>
    <recommendedName>
        <fullName evidence="8">Cytosine-specific methyltransferase</fullName>
        <ecNumber evidence="8">2.1.1.37</ecNumber>
    </recommendedName>
</protein>
<dbReference type="EMBL" id="ACLR01000088">
    <property type="protein sequence ID" value="EEK17327.1"/>
    <property type="molecule type" value="Genomic_DNA"/>
</dbReference>
<comment type="similarity">
    <text evidence="6 7">Belongs to the class I-like SAM-binding methyltransferase superfamily. C5-methyltransferase family.</text>
</comment>
<dbReference type="NCBIfam" id="TIGR00675">
    <property type="entry name" value="dcm"/>
    <property type="match status" value="1"/>
</dbReference>
<dbReference type="REBASE" id="42394">
    <property type="entry name" value="M.Pue603ORF1194P"/>
</dbReference>
<evidence type="ECO:0000256" key="6">
    <source>
        <dbReference type="PROSITE-ProRule" id="PRU01016"/>
    </source>
</evidence>
<keyword evidence="1 6" id="KW-0489">Methyltransferase</keyword>
<dbReference type="GO" id="GO:0009307">
    <property type="term" value="P:DNA restriction-modification system"/>
    <property type="evidence" value="ECO:0007669"/>
    <property type="project" value="UniProtKB-KW"/>
</dbReference>
<gene>
    <name evidence="9" type="primary">hhaIM</name>
    <name evidence="9" type="ORF">PORUE0001_1194</name>
</gene>
<dbReference type="GO" id="GO:0003886">
    <property type="term" value="F:DNA (cytosine-5-)-methyltransferase activity"/>
    <property type="evidence" value="ECO:0007669"/>
    <property type="project" value="UniProtKB-EC"/>
</dbReference>
<evidence type="ECO:0000256" key="5">
    <source>
        <dbReference type="ARBA" id="ARBA00047422"/>
    </source>
</evidence>
<feature type="active site" evidence="6">
    <location>
        <position position="112"/>
    </location>
</feature>
<dbReference type="InterPro" id="IPR031303">
    <property type="entry name" value="C5_meth_CS"/>
</dbReference>
<dbReference type="InterPro" id="IPR050750">
    <property type="entry name" value="C5-MTase"/>
</dbReference>
<dbReference type="InterPro" id="IPR001525">
    <property type="entry name" value="C5_MeTfrase"/>
</dbReference>
<dbReference type="STRING" id="596327.PORUE0001_1194"/>
<dbReference type="eggNOG" id="COG0270">
    <property type="taxonomic scope" value="Bacteria"/>
</dbReference>
<dbReference type="CDD" id="cd00315">
    <property type="entry name" value="Cyt_C5_DNA_methylase"/>
    <property type="match status" value="1"/>
</dbReference>
<dbReference type="PROSITE" id="PS00094">
    <property type="entry name" value="C5_MTASE_1"/>
    <property type="match status" value="1"/>
</dbReference>
<dbReference type="InterPro" id="IPR029063">
    <property type="entry name" value="SAM-dependent_MTases_sf"/>
</dbReference>
<dbReference type="SUPFAM" id="SSF53335">
    <property type="entry name" value="S-adenosyl-L-methionine-dependent methyltransferases"/>
    <property type="match status" value="1"/>
</dbReference>
<dbReference type="PRINTS" id="PR00105">
    <property type="entry name" value="C5METTRFRASE"/>
</dbReference>
<dbReference type="PROSITE" id="PS00095">
    <property type="entry name" value="C5_MTASE_2"/>
    <property type="match status" value="1"/>
</dbReference>